<evidence type="ECO:0000256" key="1">
    <source>
        <dbReference type="SAM" id="Phobius"/>
    </source>
</evidence>
<protein>
    <recommendedName>
        <fullName evidence="4">Cadherin domain-containing protein</fullName>
    </recommendedName>
</protein>
<dbReference type="Proteomes" id="UP001230220">
    <property type="component" value="Unassembled WGS sequence"/>
</dbReference>
<organism evidence="2 3">
    <name type="scientific">Breznakia pachnodae</name>
    <dbReference type="NCBI Taxonomy" id="265178"/>
    <lineage>
        <taxon>Bacteria</taxon>
        <taxon>Bacillati</taxon>
        <taxon>Bacillota</taxon>
        <taxon>Erysipelotrichia</taxon>
        <taxon>Erysipelotrichales</taxon>
        <taxon>Erysipelotrichaceae</taxon>
        <taxon>Breznakia</taxon>
    </lineage>
</organism>
<name>A0ABU0E6G5_9FIRM</name>
<evidence type="ECO:0000313" key="2">
    <source>
        <dbReference type="EMBL" id="MDQ0362411.1"/>
    </source>
</evidence>
<dbReference type="RefSeq" id="WP_307410006.1">
    <property type="nucleotide sequence ID" value="NZ_JAUSUR010000006.1"/>
</dbReference>
<evidence type="ECO:0000313" key="3">
    <source>
        <dbReference type="Proteomes" id="UP001230220"/>
    </source>
</evidence>
<feature type="transmembrane region" description="Helical" evidence="1">
    <location>
        <begin position="7"/>
        <end position="26"/>
    </location>
</feature>
<evidence type="ECO:0008006" key="4">
    <source>
        <dbReference type="Google" id="ProtNLM"/>
    </source>
</evidence>
<gene>
    <name evidence="2" type="ORF">J2S15_003165</name>
</gene>
<keyword evidence="1" id="KW-0812">Transmembrane</keyword>
<keyword evidence="3" id="KW-1185">Reference proteome</keyword>
<keyword evidence="1" id="KW-0472">Membrane</keyword>
<dbReference type="EMBL" id="JAUSUR010000006">
    <property type="protein sequence ID" value="MDQ0362411.1"/>
    <property type="molecule type" value="Genomic_DNA"/>
</dbReference>
<reference evidence="2 3" key="1">
    <citation type="submission" date="2023-07" db="EMBL/GenBank/DDBJ databases">
        <title>Genomic Encyclopedia of Type Strains, Phase IV (KMG-IV): sequencing the most valuable type-strain genomes for metagenomic binning, comparative biology and taxonomic classification.</title>
        <authorList>
            <person name="Goeker M."/>
        </authorList>
    </citation>
    <scope>NUCLEOTIDE SEQUENCE [LARGE SCALE GENOMIC DNA]</scope>
    <source>
        <strain evidence="2 3">DSM 16784</strain>
    </source>
</reference>
<sequence length="524" mass="60677">MGKHKKKIGLCLLICTLVISIFFIYVQDNSTNQKASIEIKNNGYITMEYGELKIAEYDYNSGIVEKELDSSLFVDSKSLEVLKNTSIKIDGLILPEADESKYLKIGEYNATAFYNDEEIPFKIVVEDSLEPCINEDLISTRVEVTVGSDKSDIYKDIKNNRTFRDMDDSDLNYYIDTEEVDFSKVGEYKIDITAFDSHNNAIDTTLLVKVVEEKAPNVYDELMFSKYPQRQEEESIVSYMDRVITMNDYKLGVVNDTFFRSWIYKNDKVQIDVNNDGIKEELFVVEGGSMGNEYLNILFSDGSQESIAYMRHSPFFILDDFDKLYFVQVTTNYNTHITTGFRIINFEGTQMISNEYVYSNEYVEKEIVQNNDLDDYYDSFIKEIESPANLTNMELKYGNKEICNDSKCTLKFNGRQVIYNKYIFYPSNYYTSMRANLQTENIVFSSYIMESIDLSGAVQLTFEKSDTSNNCVIANVLSYTLDGNYVAKGYAFCDYDSTTKIYEVNYNYKRVLFEKKTNTNYSIK</sequence>
<keyword evidence="1" id="KW-1133">Transmembrane helix</keyword>
<accession>A0ABU0E6G5</accession>
<dbReference type="Gene3D" id="2.60.40.10">
    <property type="entry name" value="Immunoglobulins"/>
    <property type="match status" value="1"/>
</dbReference>
<comment type="caution">
    <text evidence="2">The sequence shown here is derived from an EMBL/GenBank/DDBJ whole genome shotgun (WGS) entry which is preliminary data.</text>
</comment>
<dbReference type="InterPro" id="IPR013783">
    <property type="entry name" value="Ig-like_fold"/>
</dbReference>
<proteinExistence type="predicted"/>